<sequence length="144" mass="15921">MRNVCIFALAIAAVASTENGVPVPEGCADPVPATTAKPSSQKYGYYEDKNRCWYRVLKAHSQVRLASCFKLCWERDDNVPSFKVNFPNGLPCLKRVKKPFQERADDGSPGMCLKGYCLGGRCITGHYTVTCSATQNRTYNSLAE</sequence>
<comment type="subcellular location">
    <subcellularLocation>
        <location evidence="1 6">Secreted</location>
    </subcellularLocation>
</comment>
<evidence type="ECO:0000313" key="8">
    <source>
        <dbReference type="EMBL" id="JAC30561.1"/>
    </source>
</evidence>
<evidence type="ECO:0000256" key="4">
    <source>
        <dbReference type="ARBA" id="ARBA00023157"/>
    </source>
</evidence>
<reference evidence="8" key="1">
    <citation type="submission" date="2014-03" db="EMBL/GenBank/DDBJ databases">
        <title>The sialotranscriptome of Amblyomma triste, Amblyomma parvum and Amblyomma cajennense ticks, uncovered by 454-based RNA-seq.</title>
        <authorList>
            <person name="Garcia G.R."/>
            <person name="Gardinassi L.G."/>
            <person name="Ribeiro J.M."/>
            <person name="Anatriello E."/>
            <person name="Ferreira B.R."/>
            <person name="Moreira H.N."/>
            <person name="Mafra C."/>
            <person name="Olegario M.M."/>
            <person name="Szabo P.J."/>
            <person name="Miranda-Santos I.K."/>
            <person name="Maruyama S.R."/>
        </authorList>
    </citation>
    <scope>NUCLEOTIDE SEQUENCE</scope>
    <source>
        <strain evidence="8">Mato Grasso do Sul</strain>
        <tissue evidence="8">Salivary glands</tissue>
    </source>
</reference>
<dbReference type="Gene3D" id="2.30.130.100">
    <property type="match status" value="1"/>
</dbReference>
<keyword evidence="3 6" id="KW-0732">Signal</keyword>
<keyword evidence="4 6" id="KW-1015">Disulfide bond</keyword>
<dbReference type="AlphaFoldDB" id="A0A023G8M1"/>
<dbReference type="GO" id="GO:0005576">
    <property type="term" value="C:extracellular region"/>
    <property type="evidence" value="ECO:0007669"/>
    <property type="project" value="UniProtKB-SubCell"/>
</dbReference>
<evidence type="ECO:0000256" key="6">
    <source>
        <dbReference type="RuleBase" id="RU369006"/>
    </source>
</evidence>
<evidence type="ECO:0000256" key="2">
    <source>
        <dbReference type="ARBA" id="ARBA00022525"/>
    </source>
</evidence>
<feature type="chain" id="PRO_5001518363" description="Evasin" evidence="7">
    <location>
        <begin position="17"/>
        <end position="144"/>
    </location>
</feature>
<dbReference type="Pfam" id="PF19429">
    <property type="entry name" value="EVA_Class_A"/>
    <property type="match status" value="1"/>
</dbReference>
<dbReference type="InterPro" id="IPR045797">
    <property type="entry name" value="EVA_Class_A"/>
</dbReference>
<organism evidence="8">
    <name type="scientific">Amblyomma triste</name>
    <name type="common">Neotropical tick</name>
    <dbReference type="NCBI Taxonomy" id="251400"/>
    <lineage>
        <taxon>Eukaryota</taxon>
        <taxon>Metazoa</taxon>
        <taxon>Ecdysozoa</taxon>
        <taxon>Arthropoda</taxon>
        <taxon>Chelicerata</taxon>
        <taxon>Arachnida</taxon>
        <taxon>Acari</taxon>
        <taxon>Parasitiformes</taxon>
        <taxon>Ixodida</taxon>
        <taxon>Ixodoidea</taxon>
        <taxon>Ixodidae</taxon>
        <taxon>Amblyomminae</taxon>
        <taxon>Amblyomma</taxon>
    </lineage>
</organism>
<evidence type="ECO:0000256" key="5">
    <source>
        <dbReference type="ARBA" id="ARBA00023180"/>
    </source>
</evidence>
<comment type="function">
    <text evidence="6">Salivary chemokine-binding protein which binds to host chemokines.</text>
</comment>
<dbReference type="GO" id="GO:0019957">
    <property type="term" value="F:C-C chemokine binding"/>
    <property type="evidence" value="ECO:0007669"/>
    <property type="project" value="InterPro"/>
</dbReference>
<protein>
    <recommendedName>
        <fullName evidence="6">Evasin</fullName>
    </recommendedName>
</protein>
<evidence type="ECO:0000256" key="1">
    <source>
        <dbReference type="ARBA" id="ARBA00004613"/>
    </source>
</evidence>
<proteinExistence type="evidence at transcript level"/>
<dbReference type="EMBL" id="GBBM01004857">
    <property type="protein sequence ID" value="JAC30561.1"/>
    <property type="molecule type" value="mRNA"/>
</dbReference>
<keyword evidence="5 6" id="KW-0325">Glycoprotein</keyword>
<evidence type="ECO:0000256" key="3">
    <source>
        <dbReference type="ARBA" id="ARBA00022729"/>
    </source>
</evidence>
<evidence type="ECO:0000256" key="7">
    <source>
        <dbReference type="SAM" id="SignalP"/>
    </source>
</evidence>
<name>A0A023G8M1_AMBTT</name>
<feature type="signal peptide" evidence="7">
    <location>
        <begin position="1"/>
        <end position="16"/>
    </location>
</feature>
<keyword evidence="2 6" id="KW-0964">Secreted</keyword>
<accession>A0A023G8M1</accession>